<keyword evidence="2" id="KW-0732">Signal</keyword>
<feature type="chain" id="PRO_5021274926" evidence="2">
    <location>
        <begin position="23"/>
        <end position="758"/>
    </location>
</feature>
<dbReference type="Proteomes" id="UP000317646">
    <property type="component" value="Unassembled WGS sequence"/>
</dbReference>
<evidence type="ECO:0000313" key="6">
    <source>
        <dbReference type="EMBL" id="TPG63107.1"/>
    </source>
</evidence>
<dbReference type="Pfam" id="PF02225">
    <property type="entry name" value="PA"/>
    <property type="match status" value="1"/>
</dbReference>
<dbReference type="InterPro" id="IPR036757">
    <property type="entry name" value="TFR-like_dimer_dom_sf"/>
</dbReference>
<dbReference type="PANTHER" id="PTHR10404">
    <property type="entry name" value="N-ACETYLATED-ALPHA-LINKED ACIDIC DIPEPTIDASE"/>
    <property type="match status" value="1"/>
</dbReference>
<dbReference type="InterPro" id="IPR007365">
    <property type="entry name" value="TFR-like_dimer_dom"/>
</dbReference>
<feature type="domain" description="Peptidase M28" evidence="5">
    <location>
        <begin position="337"/>
        <end position="539"/>
    </location>
</feature>
<evidence type="ECO:0000256" key="1">
    <source>
        <dbReference type="ARBA" id="ARBA00005634"/>
    </source>
</evidence>
<evidence type="ECO:0000259" key="4">
    <source>
        <dbReference type="Pfam" id="PF04253"/>
    </source>
</evidence>
<dbReference type="Pfam" id="PF04253">
    <property type="entry name" value="TFR_dimer"/>
    <property type="match status" value="1"/>
</dbReference>
<dbReference type="OrthoDB" id="3646048at2"/>
<feature type="signal peptide" evidence="2">
    <location>
        <begin position="1"/>
        <end position="22"/>
    </location>
</feature>
<dbReference type="InterPro" id="IPR007484">
    <property type="entry name" value="Peptidase_M28"/>
</dbReference>
<dbReference type="SUPFAM" id="SSF47672">
    <property type="entry name" value="Transferrin receptor-like dimerisation domain"/>
    <property type="match status" value="1"/>
</dbReference>
<gene>
    <name evidence="6" type="ORF">EAH73_18360</name>
</gene>
<proteinExistence type="inferred from homology"/>
<dbReference type="SUPFAM" id="SSF53187">
    <property type="entry name" value="Zn-dependent exopeptidases"/>
    <property type="match status" value="1"/>
</dbReference>
<evidence type="ECO:0000313" key="7">
    <source>
        <dbReference type="Proteomes" id="UP000317646"/>
    </source>
</evidence>
<dbReference type="AlphaFoldDB" id="A0A502GLC7"/>
<dbReference type="Gene3D" id="1.20.930.40">
    <property type="entry name" value="Transferrin receptor-like, dimerisation domain"/>
    <property type="match status" value="1"/>
</dbReference>
<protein>
    <submittedName>
        <fullName evidence="6">M28 family peptidase</fullName>
    </submittedName>
</protein>
<dbReference type="FunFam" id="3.40.630.10:FF:000101">
    <property type="entry name" value="N-acetylated alpha-linked acidic dipeptidase like 1"/>
    <property type="match status" value="1"/>
</dbReference>
<comment type="similarity">
    <text evidence="1">Belongs to the peptidase M28 family. M28B subfamily.</text>
</comment>
<dbReference type="CDD" id="cd08022">
    <property type="entry name" value="M28_PSMA_like"/>
    <property type="match status" value="1"/>
</dbReference>
<feature type="domain" description="Transferrin receptor-like dimerisation" evidence="4">
    <location>
        <begin position="634"/>
        <end position="743"/>
    </location>
</feature>
<sequence length="758" mass="82914">MHLSTTLCCAVCILISSVGAHAQTIPPPADAKPLLGFVPAAAAAEYQREAQFDAQLKADNLRQWMKRMAAHPHHVGSPYDKENADFMAGLFKSWGYDTRIDISYVLFPTPKLRLLELVGPTKYTAVLAEKPVPEDATSGQTAEQLPTYNCFSKDGDVTAELVFVNYGIPKDYEELARRGIDVKGKIVIAKYGGSWRGIKPKVAAEMGAIGCLIYSDPKDDGYAQGDVYPKGPFKPETGAQRGSVLDMPTYPGDPLTPGYGSTKNAKRLDYRKAPTLTQIPVLPISYGDAQPLLAALAGPMAPADWRGALPIPYHLGPGPARVHLQLAFNWKTEPVYNVIATLKGSQYPDEWIMRGNHHDAWVNGASDPLSGMVAELEEARALGELVKAGWKPKRTIMFCAWDGEEPGLLGSTEWAETNAAAIQKHVVAYLNTDNSDRGFLGVAGSHTLEKFFNQVGRDVQDPEKHVSIIERRKSLDLVSGSPDAQKDARDRADLRIGALGAGSDYSPYIQHLGIPSINVGFGGEGAGGEYHSIFDSFDDFTRFKDPTFAYGVALAQTMGRCVLRLADADVLPFEFQNLSNTVAKYGTEVKALAETMRTDTEKQAKLLADKRYDLVANPDQPLLPPKAQAAVPYLNFAPLDNALAKLEQSAQAYAQARRGPNNLSEDRKKELDQLLYQAEQQLLSAEGLPRRPWYRHQLYAPGYYTGYGVKTLPGIREAVEERKWAEADEQIRRTGAAIERLATQVDRATAVAGPAPAQ</sequence>
<name>A0A502GLC7_9BACT</name>
<accession>A0A502GLC7</accession>
<dbReference type="InterPro" id="IPR003137">
    <property type="entry name" value="PA_domain"/>
</dbReference>
<evidence type="ECO:0000259" key="5">
    <source>
        <dbReference type="Pfam" id="PF04389"/>
    </source>
</evidence>
<reference evidence="6 7" key="1">
    <citation type="journal article" date="2019" name="Environ. Microbiol.">
        <title>Species interactions and distinct microbial communities in high Arctic permafrost affected cryosols are associated with the CH4 and CO2 gas fluxes.</title>
        <authorList>
            <person name="Altshuler I."/>
            <person name="Hamel J."/>
            <person name="Turney S."/>
            <person name="Magnuson E."/>
            <person name="Levesque R."/>
            <person name="Greer C."/>
            <person name="Whyte L.G."/>
        </authorList>
    </citation>
    <scope>NUCLEOTIDE SEQUENCE [LARGE SCALE GENOMIC DNA]</scope>
    <source>
        <strain evidence="6 7">S9.2P</strain>
    </source>
</reference>
<dbReference type="Pfam" id="PF04389">
    <property type="entry name" value="Peptidase_M28"/>
    <property type="match status" value="1"/>
</dbReference>
<evidence type="ECO:0000259" key="3">
    <source>
        <dbReference type="Pfam" id="PF02225"/>
    </source>
</evidence>
<comment type="caution">
    <text evidence="6">The sequence shown here is derived from an EMBL/GenBank/DDBJ whole genome shotgun (WGS) entry which is preliminary data.</text>
</comment>
<keyword evidence="7" id="KW-1185">Reference proteome</keyword>
<dbReference type="PANTHER" id="PTHR10404:SF46">
    <property type="entry name" value="VACUOLAR PROTEIN SORTING-ASSOCIATED PROTEIN 70"/>
    <property type="match status" value="1"/>
</dbReference>
<dbReference type="Gene3D" id="3.40.630.10">
    <property type="entry name" value="Zn peptidases"/>
    <property type="match status" value="1"/>
</dbReference>
<dbReference type="SUPFAM" id="SSF52025">
    <property type="entry name" value="PA domain"/>
    <property type="match status" value="1"/>
</dbReference>
<dbReference type="EMBL" id="RCYZ01000008">
    <property type="protein sequence ID" value="TPG63107.1"/>
    <property type="molecule type" value="Genomic_DNA"/>
</dbReference>
<feature type="domain" description="PA" evidence="3">
    <location>
        <begin position="157"/>
        <end position="233"/>
    </location>
</feature>
<dbReference type="InterPro" id="IPR046450">
    <property type="entry name" value="PA_dom_sf"/>
</dbReference>
<organism evidence="6 7">
    <name type="scientific">Hymenobacter nivis</name>
    <dbReference type="NCBI Taxonomy" id="1850093"/>
    <lineage>
        <taxon>Bacteria</taxon>
        <taxon>Pseudomonadati</taxon>
        <taxon>Bacteroidota</taxon>
        <taxon>Cytophagia</taxon>
        <taxon>Cytophagales</taxon>
        <taxon>Hymenobacteraceae</taxon>
        <taxon>Hymenobacter</taxon>
    </lineage>
</organism>
<dbReference type="InterPro" id="IPR039373">
    <property type="entry name" value="Peptidase_M28B"/>
</dbReference>
<evidence type="ECO:0000256" key="2">
    <source>
        <dbReference type="SAM" id="SignalP"/>
    </source>
</evidence>
<dbReference type="CDD" id="cd02121">
    <property type="entry name" value="PA_GCPII_like"/>
    <property type="match status" value="1"/>
</dbReference>
<dbReference type="RefSeq" id="WP_140468901.1">
    <property type="nucleotide sequence ID" value="NZ_RCYZ01000008.1"/>
</dbReference>
<dbReference type="Gene3D" id="3.50.30.30">
    <property type="match status" value="1"/>
</dbReference>